<dbReference type="SUPFAM" id="SSF53067">
    <property type="entry name" value="Actin-like ATPase domain"/>
    <property type="match status" value="2"/>
</dbReference>
<dbReference type="Gene3D" id="3.30.420.40">
    <property type="match status" value="2"/>
</dbReference>
<dbReference type="Proteomes" id="UP000887578">
    <property type="component" value="Unplaced"/>
</dbReference>
<accession>A0A914PHD8</accession>
<reference evidence="3" key="1">
    <citation type="submission" date="2022-11" db="UniProtKB">
        <authorList>
            <consortium name="WormBaseParasite"/>
        </authorList>
    </citation>
    <scope>IDENTIFICATION</scope>
</reference>
<evidence type="ECO:0000313" key="2">
    <source>
        <dbReference type="Proteomes" id="UP000887578"/>
    </source>
</evidence>
<dbReference type="InterPro" id="IPR043129">
    <property type="entry name" value="ATPase_NBD"/>
</dbReference>
<evidence type="ECO:0000256" key="1">
    <source>
        <dbReference type="RuleBase" id="RU000487"/>
    </source>
</evidence>
<dbReference type="PANTHER" id="PTHR11937">
    <property type="entry name" value="ACTIN"/>
    <property type="match status" value="1"/>
</dbReference>
<dbReference type="WBParaSite" id="PDA_v2.g14200.t1">
    <property type="protein sequence ID" value="PDA_v2.g14200.t1"/>
    <property type="gene ID" value="PDA_v2.g14200"/>
</dbReference>
<protein>
    <submittedName>
        <fullName evidence="3">Actin-like protein 6A</fullName>
    </submittedName>
</protein>
<evidence type="ECO:0000313" key="3">
    <source>
        <dbReference type="WBParaSite" id="PDA_v2.g14200.t1"/>
    </source>
</evidence>
<proteinExistence type="inferred from homology"/>
<dbReference type="InterPro" id="IPR004000">
    <property type="entry name" value="Actin"/>
</dbReference>
<sequence length="313" mass="35321">MDAAYQSSYDNVNAVVIDLGSETIRAGYCSNGLGKPQMEISSIAGVKKSTTDGSNQYFLDDAIKTPIEGMKLNPIIFDGLIQDWDLFEEVINGIIKRLNCIPDETFFMFSEALHTPEKSRQKLLEIMFEKFKCNGLYIKPSAVFQLASRFMSSGMVIDSGASHTSAIPVVDFFALKKSYWKADIGGHFLVDQAQEYFSQMNEPITPKYMIKSAKVVSPIGPLDCEMKSDLPPFSSTYHVWAVHETLKDFVQSTLQISTIPLREKPNHKTAKTYVFPDGRTHIFQDEIYSLTEGMFDRNFDLLLQTTNESSFKM</sequence>
<dbReference type="AlphaFoldDB" id="A0A914PHD8"/>
<comment type="similarity">
    <text evidence="1">Belongs to the actin family.</text>
</comment>
<name>A0A914PHD8_9BILA</name>
<dbReference type="Gene3D" id="3.90.640.10">
    <property type="entry name" value="Actin, Chain A, domain 4"/>
    <property type="match status" value="1"/>
</dbReference>
<keyword evidence="2" id="KW-1185">Reference proteome</keyword>
<dbReference type="Pfam" id="PF00022">
    <property type="entry name" value="Actin"/>
    <property type="match status" value="1"/>
</dbReference>
<organism evidence="2 3">
    <name type="scientific">Panagrolaimus davidi</name>
    <dbReference type="NCBI Taxonomy" id="227884"/>
    <lineage>
        <taxon>Eukaryota</taxon>
        <taxon>Metazoa</taxon>
        <taxon>Ecdysozoa</taxon>
        <taxon>Nematoda</taxon>
        <taxon>Chromadorea</taxon>
        <taxon>Rhabditida</taxon>
        <taxon>Tylenchina</taxon>
        <taxon>Panagrolaimomorpha</taxon>
        <taxon>Panagrolaimoidea</taxon>
        <taxon>Panagrolaimidae</taxon>
        <taxon>Panagrolaimus</taxon>
    </lineage>
</organism>
<dbReference type="SMART" id="SM00268">
    <property type="entry name" value="ACTIN"/>
    <property type="match status" value="1"/>
</dbReference>